<feature type="domain" description="PPIase cyclophilin-type" evidence="8">
    <location>
        <begin position="22"/>
        <end position="166"/>
    </location>
</feature>
<dbReference type="OrthoDB" id="442970at2759"/>
<feature type="compositionally biased region" description="Acidic residues" evidence="7">
    <location>
        <begin position="206"/>
        <end position="216"/>
    </location>
</feature>
<dbReference type="InterPro" id="IPR020892">
    <property type="entry name" value="Cyclophilin-type_PPIase_CS"/>
</dbReference>
<feature type="region of interest" description="Disordered" evidence="7">
    <location>
        <begin position="455"/>
        <end position="490"/>
    </location>
</feature>
<dbReference type="PANTHER" id="PTHR45625">
    <property type="entry name" value="PEPTIDYL-PROLYL CIS-TRANS ISOMERASE-RELATED"/>
    <property type="match status" value="1"/>
</dbReference>
<dbReference type="SUPFAM" id="SSF50891">
    <property type="entry name" value="Cyclophilin-like"/>
    <property type="match status" value="1"/>
</dbReference>
<dbReference type="EnsemblMetazoa" id="XM_038212831.1">
    <property type="protein sequence ID" value="XP_038068759.1"/>
    <property type="gene ID" value="LOC119738099"/>
</dbReference>
<dbReference type="RefSeq" id="XP_038068759.1">
    <property type="nucleotide sequence ID" value="XM_038212831.1"/>
</dbReference>
<dbReference type="GO" id="GO:0003755">
    <property type="term" value="F:peptidyl-prolyl cis-trans isomerase activity"/>
    <property type="evidence" value="ECO:0007669"/>
    <property type="project" value="InterPro"/>
</dbReference>
<dbReference type="InterPro" id="IPR044666">
    <property type="entry name" value="Cyclophilin_A-like"/>
</dbReference>
<reference evidence="9" key="1">
    <citation type="submission" date="2022-11" db="UniProtKB">
        <authorList>
            <consortium name="EnsemblMetazoa"/>
        </authorList>
    </citation>
    <scope>IDENTIFICATION</scope>
</reference>
<feature type="compositionally biased region" description="Acidic residues" evidence="7">
    <location>
        <begin position="259"/>
        <end position="268"/>
    </location>
</feature>
<dbReference type="GeneID" id="119738099"/>
<dbReference type="AlphaFoldDB" id="A0A914AZ10"/>
<dbReference type="GO" id="GO:0071013">
    <property type="term" value="C:catalytic step 2 spliceosome"/>
    <property type="evidence" value="ECO:0007669"/>
    <property type="project" value="TreeGrafter"/>
</dbReference>
<evidence type="ECO:0000256" key="6">
    <source>
        <dbReference type="ARBA" id="ARBA00046368"/>
    </source>
</evidence>
<dbReference type="Pfam" id="PF00160">
    <property type="entry name" value="Pro_isomerase"/>
    <property type="match status" value="1"/>
</dbReference>
<dbReference type="PROSITE" id="PS00170">
    <property type="entry name" value="CSA_PPIASE_1"/>
    <property type="match status" value="1"/>
</dbReference>
<comment type="similarity">
    <text evidence="2">Belongs to the cyclophilin-type PPIase family.</text>
</comment>
<protein>
    <recommendedName>
        <fullName evidence="4">Spliceosome-associated protein CWC27 homolog</fullName>
    </recommendedName>
    <alternativeName>
        <fullName evidence="5">Probable inactive peptidyl-prolyl cis-trans isomerase CWC27 homolog</fullName>
    </alternativeName>
</protein>
<evidence type="ECO:0000256" key="1">
    <source>
        <dbReference type="ARBA" id="ARBA00004123"/>
    </source>
</evidence>
<dbReference type="FunFam" id="2.40.100.10:FF:000007">
    <property type="entry name" value="Peptidyl-prolyl cis-trans isomerase CWC27 homolog"/>
    <property type="match status" value="1"/>
</dbReference>
<keyword evidence="10" id="KW-1185">Reference proteome</keyword>
<organism evidence="9 10">
    <name type="scientific">Patiria miniata</name>
    <name type="common">Bat star</name>
    <name type="synonym">Asterina miniata</name>
    <dbReference type="NCBI Taxonomy" id="46514"/>
    <lineage>
        <taxon>Eukaryota</taxon>
        <taxon>Metazoa</taxon>
        <taxon>Echinodermata</taxon>
        <taxon>Eleutherozoa</taxon>
        <taxon>Asterozoa</taxon>
        <taxon>Asteroidea</taxon>
        <taxon>Valvatacea</taxon>
        <taxon>Valvatida</taxon>
        <taxon>Asterinidae</taxon>
        <taxon>Patiria</taxon>
    </lineage>
</organism>
<evidence type="ECO:0000313" key="9">
    <source>
        <dbReference type="EnsemblMetazoa" id="XP_038068759.1"/>
    </source>
</evidence>
<evidence type="ECO:0000256" key="3">
    <source>
        <dbReference type="ARBA" id="ARBA00023242"/>
    </source>
</evidence>
<feature type="region of interest" description="Disordered" evidence="7">
    <location>
        <begin position="408"/>
        <end position="434"/>
    </location>
</feature>
<dbReference type="OMA" id="DDWYDVY"/>
<evidence type="ECO:0000259" key="8">
    <source>
        <dbReference type="PROSITE" id="PS50072"/>
    </source>
</evidence>
<keyword evidence="3" id="KW-0539">Nucleus</keyword>
<accession>A0A914AZ10</accession>
<sequence>MSTTYILEPPTNGKVLLRTTCGDIDIELWSKEAPKACRNFVQLCLEGYYDGTIFHRIIKDFMGQGGDPTGTGEGGESVYGHPFKDEFHSRLKFSRRGLVAMANAGPNDNGSQFFFTFDRCEHLNNKHTIFGKVVGNTMYNMVKLAEVEVDDDDRPVYPPKIKSTEVLANPFDDIVPRQLKKEKDKEGKKKSKSKATKNFSLLSFGEEAEEDEEEVNEASLKMKQKHKSKSAHDLGNDPNLSSVAAVDVEKPKHALSEDIVGDEDEEEEEKKRIYDEEMKESIRKKLKRTPDKPIQKVEEEMDSRESRRSELRKESEQLKRELRESRRKENDTRSRDEDKRKQEQSDEEEDDITPKEAASASPPTNDMISEFRQQKKRFRRMKKDQAMGGNREDQTLAILAKFQNRLHQVNEEEEEKKEETRADEEIQDDEEEEEIMGTGWMSHVLKCEISASQVKDANIKDADTYSIFDPRNPINKRRREESKKKAKERK</sequence>
<proteinExistence type="inferred from homology"/>
<evidence type="ECO:0000313" key="10">
    <source>
        <dbReference type="Proteomes" id="UP000887568"/>
    </source>
</evidence>
<dbReference type="GO" id="GO:0006457">
    <property type="term" value="P:protein folding"/>
    <property type="evidence" value="ECO:0007669"/>
    <property type="project" value="InterPro"/>
</dbReference>
<comment type="subcellular location">
    <subcellularLocation>
        <location evidence="1">Nucleus</location>
    </subcellularLocation>
</comment>
<feature type="compositionally biased region" description="Basic and acidic residues" evidence="7">
    <location>
        <begin position="269"/>
        <end position="344"/>
    </location>
</feature>
<evidence type="ECO:0000256" key="7">
    <source>
        <dbReference type="SAM" id="MobiDB-lite"/>
    </source>
</evidence>
<dbReference type="InterPro" id="IPR029000">
    <property type="entry name" value="Cyclophilin-like_dom_sf"/>
</dbReference>
<feature type="region of interest" description="Disordered" evidence="7">
    <location>
        <begin position="205"/>
        <end position="393"/>
    </location>
</feature>
<name>A0A914AZ10_PATMI</name>
<dbReference type="PANTHER" id="PTHR45625:SF6">
    <property type="entry name" value="SPLICEOSOME-ASSOCIATED PROTEIN CWC27 HOMOLOG"/>
    <property type="match status" value="1"/>
</dbReference>
<dbReference type="CDD" id="cd01925">
    <property type="entry name" value="cyclophilin_CeCYP16-like"/>
    <property type="match status" value="1"/>
</dbReference>
<comment type="subunit">
    <text evidence="6">Part of the activated spliceosome B/catalytic step 1 spliceosome, one of the forms of the spliceosome which has a well-formed active site but still cannot catalyze the branching reaction and is composed at least of 52 proteins, the U2, U5 and U6 snRNAs and the pre-mRNA. Recruited during early steps of activated spliceosome B maturation, it is probably one of the first proteins released from this complex as he matures to the spliceosome C complex. Component of the minor spliceosome, which splices U12-type introns.</text>
</comment>
<dbReference type="InterPro" id="IPR002130">
    <property type="entry name" value="Cyclophilin-type_PPIase_dom"/>
</dbReference>
<feature type="compositionally biased region" description="Acidic residues" evidence="7">
    <location>
        <begin position="425"/>
        <end position="434"/>
    </location>
</feature>
<evidence type="ECO:0000256" key="4">
    <source>
        <dbReference type="ARBA" id="ARBA00040027"/>
    </source>
</evidence>
<dbReference type="PROSITE" id="PS50072">
    <property type="entry name" value="CSA_PPIASE_2"/>
    <property type="match status" value="1"/>
</dbReference>
<dbReference type="PRINTS" id="PR00153">
    <property type="entry name" value="CSAPPISMRASE"/>
</dbReference>
<evidence type="ECO:0000256" key="2">
    <source>
        <dbReference type="ARBA" id="ARBA00007365"/>
    </source>
</evidence>
<dbReference type="Gene3D" id="2.40.100.10">
    <property type="entry name" value="Cyclophilin-like"/>
    <property type="match status" value="1"/>
</dbReference>
<evidence type="ECO:0000256" key="5">
    <source>
        <dbReference type="ARBA" id="ARBA00042090"/>
    </source>
</evidence>
<dbReference type="Proteomes" id="UP000887568">
    <property type="component" value="Unplaced"/>
</dbReference>
<feature type="compositionally biased region" description="Basic and acidic residues" evidence="7">
    <location>
        <begin position="247"/>
        <end position="256"/>
    </location>
</feature>